<keyword evidence="2 9" id="KW-0813">Transport</keyword>
<dbReference type="HOGENOM" id="CLU_008287_17_0_6"/>
<dbReference type="GO" id="GO:0033214">
    <property type="term" value="P:siderophore-iron import into cell"/>
    <property type="evidence" value="ECO:0007669"/>
    <property type="project" value="TreeGrafter"/>
</dbReference>
<dbReference type="STRING" id="349124.Hhal_0508"/>
<sequence length="764" mass="85386">MNQTVKPWGVAAAAVMAGGTLGAAQADADDGSSRLLDRIMITGGPDRVQDTAGSAQVLSREDIDRQGYSDPHRILRQIPGVNVAEEEGYGQFPHISMRGVNPERNGRITVMEDGVLTASPAPYAAPAAYYFPPMGRMDNVEVRKGSSAIKHGPYTVGGALNMTSTPIPQETSGKVEGRLGSDNGRRTHAHIGGREGQFGWLLESYTEQSDGFKELDHPLSGDQSNKPNNPVPNTGFDRNNFVAKGLWASDPTAEVYQELEFKYARDRRTIYDTYLGLLPGDFDDNPHRRYAGSQLDEINTENDLYQVRHYIQPTVDTDVTTTVYRTDTVRNWYKLHEVDGDGTGDFTGISDILRDPGDHEDELAWILGGFDTAYDGDLSIDDDARGNVRANNREYYAQGIQVQVGHLFEAFGWDHDMEVGFRYHEDEEDREQWQDSFEMTDDGYMVLDEQENPGETTNRVTSAEAYAFHVQNTMERGSWTLVPGVRYEHIDMERKQWADLGRANLDADGSYSNTYRVWVPGIGATYAIDDQWSVLGGVHRGFAPSGANPDADEERSVNYEAGFRFNDQYTQAEVIGFFNDYSNINYECTNVGGACETEDDLVSAGEVHIWGLEALWLHDLGESQGLDVQLPVRIGYTWTDSEFRQDIDDGPNQLANAREGDRLPEIPEHQLNLSAGVGQADWRVNLNANYVSETRALADRDYSDLKMDARWLFDLSAHYQLKDNVRLLGSIENLTDETYVAHHRPAGARPGAPRTYWAGMRVDF</sequence>
<accession>A1WUD3</accession>
<evidence type="ECO:0000256" key="6">
    <source>
        <dbReference type="ARBA" id="ARBA00023077"/>
    </source>
</evidence>
<evidence type="ECO:0000256" key="3">
    <source>
        <dbReference type="ARBA" id="ARBA00022452"/>
    </source>
</evidence>
<evidence type="ECO:0000256" key="5">
    <source>
        <dbReference type="ARBA" id="ARBA00022729"/>
    </source>
</evidence>
<evidence type="ECO:0000256" key="2">
    <source>
        <dbReference type="ARBA" id="ARBA00022448"/>
    </source>
</evidence>
<dbReference type="SUPFAM" id="SSF56935">
    <property type="entry name" value="Porins"/>
    <property type="match status" value="1"/>
</dbReference>
<evidence type="ECO:0000256" key="4">
    <source>
        <dbReference type="ARBA" id="ARBA00022692"/>
    </source>
</evidence>
<dbReference type="Gene3D" id="2.170.130.10">
    <property type="entry name" value="TonB-dependent receptor, plug domain"/>
    <property type="match status" value="1"/>
</dbReference>
<dbReference type="PROSITE" id="PS01156">
    <property type="entry name" value="TONB_DEPENDENT_REC_2"/>
    <property type="match status" value="1"/>
</dbReference>
<proteinExistence type="inferred from homology"/>
<dbReference type="EMBL" id="CP000544">
    <property type="protein sequence ID" value="ABM61295.1"/>
    <property type="molecule type" value="Genomic_DNA"/>
</dbReference>
<name>A1WUD3_HALHL</name>
<gene>
    <name evidence="15" type="ordered locus">Hhal_0508</name>
</gene>
<dbReference type="CDD" id="cd01347">
    <property type="entry name" value="ligand_gated_channel"/>
    <property type="match status" value="1"/>
</dbReference>
<keyword evidence="7 9" id="KW-0472">Membrane</keyword>
<evidence type="ECO:0000256" key="12">
    <source>
        <dbReference type="SAM" id="MobiDB-lite"/>
    </source>
</evidence>
<dbReference type="InterPro" id="IPR000531">
    <property type="entry name" value="Beta-barrel_TonB"/>
</dbReference>
<dbReference type="eggNOG" id="COG4772">
    <property type="taxonomic scope" value="Bacteria"/>
</dbReference>
<dbReference type="Gene3D" id="2.40.170.20">
    <property type="entry name" value="TonB-dependent receptor, beta-barrel domain"/>
    <property type="match status" value="1"/>
</dbReference>
<dbReference type="RefSeq" id="WP_011813318.1">
    <property type="nucleotide sequence ID" value="NC_008789.1"/>
</dbReference>
<evidence type="ECO:0000256" key="8">
    <source>
        <dbReference type="ARBA" id="ARBA00023237"/>
    </source>
</evidence>
<organism evidence="15 16">
    <name type="scientific">Halorhodospira halophila (strain DSM 244 / SL1)</name>
    <name type="common">Ectothiorhodospira halophila (strain DSM 244 / SL1)</name>
    <dbReference type="NCBI Taxonomy" id="349124"/>
    <lineage>
        <taxon>Bacteria</taxon>
        <taxon>Pseudomonadati</taxon>
        <taxon>Pseudomonadota</taxon>
        <taxon>Gammaproteobacteria</taxon>
        <taxon>Chromatiales</taxon>
        <taxon>Ectothiorhodospiraceae</taxon>
        <taxon>Halorhodospira</taxon>
    </lineage>
</organism>
<dbReference type="PANTHER" id="PTHR30442">
    <property type="entry name" value="IRON III DICITRATE TRANSPORT PROTEIN FECA"/>
    <property type="match status" value="1"/>
</dbReference>
<evidence type="ECO:0000256" key="9">
    <source>
        <dbReference type="PROSITE-ProRule" id="PRU01360"/>
    </source>
</evidence>
<evidence type="ECO:0000259" key="14">
    <source>
        <dbReference type="Pfam" id="PF07715"/>
    </source>
</evidence>
<dbReference type="InterPro" id="IPR037066">
    <property type="entry name" value="Plug_dom_sf"/>
</dbReference>
<feature type="compositionally biased region" description="Polar residues" evidence="12">
    <location>
        <begin position="221"/>
        <end position="232"/>
    </location>
</feature>
<keyword evidence="6 11" id="KW-0798">TonB box</keyword>
<dbReference type="Pfam" id="PF00593">
    <property type="entry name" value="TonB_dep_Rec_b-barrel"/>
    <property type="match status" value="1"/>
</dbReference>
<dbReference type="KEGG" id="hha:Hhal_0508"/>
<feature type="region of interest" description="Disordered" evidence="12">
    <location>
        <begin position="212"/>
        <end position="236"/>
    </location>
</feature>
<comment type="subcellular location">
    <subcellularLocation>
        <location evidence="1 9">Cell outer membrane</location>
        <topology evidence="1 9">Multi-pass membrane protein</topology>
    </subcellularLocation>
</comment>
<evidence type="ECO:0000259" key="13">
    <source>
        <dbReference type="Pfam" id="PF00593"/>
    </source>
</evidence>
<reference evidence="15 16" key="2">
    <citation type="journal article" date="2013" name="Stand. Genomic Sci.">
        <title>Complete genome sequence of Halorhodospira halophila SL1.</title>
        <authorList>
            <person name="Challacombe J.F."/>
            <person name="Majid S."/>
            <person name="Deole R."/>
            <person name="Brettin T.S."/>
            <person name="Bruce D."/>
            <person name="Delano S.F."/>
            <person name="Detter J.C."/>
            <person name="Gleasner C.D."/>
            <person name="Han C.S."/>
            <person name="Misra M."/>
            <person name="Reitenga K.G."/>
            <person name="Mikhailova N."/>
            <person name="Woyke T."/>
            <person name="Pitluck S."/>
            <person name="Nolan M."/>
            <person name="Land M.L."/>
            <person name="Saunders E."/>
            <person name="Tapia R."/>
            <person name="Lapidus A."/>
            <person name="Ivanova N."/>
            <person name="Hoff W.D."/>
        </authorList>
    </citation>
    <scope>NUCLEOTIDE SEQUENCE [LARGE SCALE GENOMIC DNA]</scope>
    <source>
        <strain evidence="16">DSM 244 / SL1</strain>
    </source>
</reference>
<keyword evidence="16" id="KW-1185">Reference proteome</keyword>
<keyword evidence="3 9" id="KW-1134">Transmembrane beta strand</keyword>
<keyword evidence="5" id="KW-0732">Signal</keyword>
<feature type="domain" description="TonB-dependent receptor-like beta-barrel" evidence="13">
    <location>
        <begin position="278"/>
        <end position="734"/>
    </location>
</feature>
<evidence type="ECO:0000256" key="10">
    <source>
        <dbReference type="PROSITE-ProRule" id="PRU10144"/>
    </source>
</evidence>
<keyword evidence="8 9" id="KW-0998">Cell outer membrane</keyword>
<dbReference type="InterPro" id="IPR010917">
    <property type="entry name" value="TonB_rcpt_CS"/>
</dbReference>
<dbReference type="OrthoDB" id="9760494at2"/>
<feature type="short sequence motif" description="TonB C-terminal box" evidence="10">
    <location>
        <begin position="747"/>
        <end position="764"/>
    </location>
</feature>
<protein>
    <submittedName>
        <fullName evidence="15">TonB-dependent receptor</fullName>
    </submittedName>
</protein>
<evidence type="ECO:0000256" key="11">
    <source>
        <dbReference type="RuleBase" id="RU003357"/>
    </source>
</evidence>
<dbReference type="AlphaFoldDB" id="A1WUD3"/>
<evidence type="ECO:0000256" key="7">
    <source>
        <dbReference type="ARBA" id="ARBA00023136"/>
    </source>
</evidence>
<dbReference type="InterPro" id="IPR039426">
    <property type="entry name" value="TonB-dep_rcpt-like"/>
</dbReference>
<dbReference type="Pfam" id="PF07715">
    <property type="entry name" value="Plug"/>
    <property type="match status" value="1"/>
</dbReference>
<feature type="domain" description="TonB-dependent receptor plug" evidence="14">
    <location>
        <begin position="48"/>
        <end position="159"/>
    </location>
</feature>
<evidence type="ECO:0000313" key="16">
    <source>
        <dbReference type="Proteomes" id="UP000000647"/>
    </source>
</evidence>
<reference evidence="16" key="1">
    <citation type="submission" date="2006-12" db="EMBL/GenBank/DDBJ databases">
        <title>Complete sequence of Halorhodospira halophila SL1.</title>
        <authorList>
            <consortium name="US DOE Joint Genome Institute"/>
            <person name="Copeland A."/>
            <person name="Lucas S."/>
            <person name="Lapidus A."/>
            <person name="Barry K."/>
            <person name="Detter J.C."/>
            <person name="Glavina del Rio T."/>
            <person name="Hammon N."/>
            <person name="Israni S."/>
            <person name="Dalin E."/>
            <person name="Tice H."/>
            <person name="Pitluck S."/>
            <person name="Saunders E."/>
            <person name="Brettin T."/>
            <person name="Bruce D."/>
            <person name="Han C."/>
            <person name="Tapia R."/>
            <person name="Schmutz J."/>
            <person name="Larimer F."/>
            <person name="Land M."/>
            <person name="Hauser L."/>
            <person name="Kyrpides N."/>
            <person name="Mikhailova N."/>
            <person name="Hoff W."/>
            <person name="Richardson P."/>
        </authorList>
    </citation>
    <scope>NUCLEOTIDE SEQUENCE [LARGE SCALE GENOMIC DNA]</scope>
    <source>
        <strain evidence="16">DSM 244 / SL1</strain>
    </source>
</reference>
<keyword evidence="4 9" id="KW-0812">Transmembrane</keyword>
<dbReference type="GO" id="GO:0009279">
    <property type="term" value="C:cell outer membrane"/>
    <property type="evidence" value="ECO:0007669"/>
    <property type="project" value="UniProtKB-SubCell"/>
</dbReference>
<dbReference type="PANTHER" id="PTHR30442:SF0">
    <property type="entry name" value="FE(3+) DICITRATE TRANSPORT PROTEIN FECA"/>
    <property type="match status" value="1"/>
</dbReference>
<keyword evidence="15" id="KW-0675">Receptor</keyword>
<comment type="similarity">
    <text evidence="9 11">Belongs to the TonB-dependent receptor family.</text>
</comment>
<evidence type="ECO:0000256" key="1">
    <source>
        <dbReference type="ARBA" id="ARBA00004571"/>
    </source>
</evidence>
<dbReference type="Proteomes" id="UP000000647">
    <property type="component" value="Chromosome"/>
</dbReference>
<dbReference type="InterPro" id="IPR012910">
    <property type="entry name" value="Plug_dom"/>
</dbReference>
<dbReference type="PROSITE" id="PS52016">
    <property type="entry name" value="TONB_DEPENDENT_REC_3"/>
    <property type="match status" value="1"/>
</dbReference>
<dbReference type="InterPro" id="IPR036942">
    <property type="entry name" value="Beta-barrel_TonB_sf"/>
</dbReference>
<evidence type="ECO:0000313" key="15">
    <source>
        <dbReference type="EMBL" id="ABM61295.1"/>
    </source>
</evidence>